<dbReference type="InterPro" id="IPR005119">
    <property type="entry name" value="LysR_subst-bd"/>
</dbReference>
<dbReference type="InterPro" id="IPR036388">
    <property type="entry name" value="WH-like_DNA-bd_sf"/>
</dbReference>
<name>A0ABY7SQ44_9RHOB</name>
<accession>A0ABY7SQ44</accession>
<dbReference type="SUPFAM" id="SSF46785">
    <property type="entry name" value="Winged helix' DNA-binding domain"/>
    <property type="match status" value="1"/>
</dbReference>
<comment type="similarity">
    <text evidence="1">Belongs to the LysR transcriptional regulatory family.</text>
</comment>
<dbReference type="PANTHER" id="PTHR30126:SF21">
    <property type="entry name" value="TRANSCRIPTIONAL REGULATOR-RELATED"/>
    <property type="match status" value="1"/>
</dbReference>
<keyword evidence="7" id="KW-1185">Reference proteome</keyword>
<dbReference type="Proteomes" id="UP001219349">
    <property type="component" value="Chromosome"/>
</dbReference>
<dbReference type="PROSITE" id="PS50931">
    <property type="entry name" value="HTH_LYSR"/>
    <property type="match status" value="1"/>
</dbReference>
<dbReference type="Pfam" id="PF03466">
    <property type="entry name" value="LysR_substrate"/>
    <property type="match status" value="1"/>
</dbReference>
<protein>
    <submittedName>
        <fullName evidence="6">LysR family transcriptional regulator</fullName>
    </submittedName>
</protein>
<organism evidence="6 7">
    <name type="scientific">Paracoccus fistulariae</name>
    <dbReference type="NCBI Taxonomy" id="658446"/>
    <lineage>
        <taxon>Bacteria</taxon>
        <taxon>Pseudomonadati</taxon>
        <taxon>Pseudomonadota</taxon>
        <taxon>Alphaproteobacteria</taxon>
        <taxon>Rhodobacterales</taxon>
        <taxon>Paracoccaceae</taxon>
        <taxon>Paracoccus</taxon>
    </lineage>
</organism>
<dbReference type="Gene3D" id="3.40.190.290">
    <property type="match status" value="1"/>
</dbReference>
<keyword evidence="3" id="KW-0238">DNA-binding</keyword>
<keyword evidence="4" id="KW-0804">Transcription</keyword>
<feature type="domain" description="HTH lysR-type" evidence="5">
    <location>
        <begin position="4"/>
        <end position="61"/>
    </location>
</feature>
<evidence type="ECO:0000256" key="2">
    <source>
        <dbReference type="ARBA" id="ARBA00023015"/>
    </source>
</evidence>
<evidence type="ECO:0000313" key="6">
    <source>
        <dbReference type="EMBL" id="WCR09009.1"/>
    </source>
</evidence>
<dbReference type="PANTHER" id="PTHR30126">
    <property type="entry name" value="HTH-TYPE TRANSCRIPTIONAL REGULATOR"/>
    <property type="match status" value="1"/>
</dbReference>
<evidence type="ECO:0000259" key="5">
    <source>
        <dbReference type="PROSITE" id="PS50931"/>
    </source>
</evidence>
<evidence type="ECO:0000256" key="3">
    <source>
        <dbReference type="ARBA" id="ARBA00023125"/>
    </source>
</evidence>
<evidence type="ECO:0000313" key="7">
    <source>
        <dbReference type="Proteomes" id="UP001219349"/>
    </source>
</evidence>
<gene>
    <name evidence="6" type="ORF">JHX87_08870</name>
</gene>
<dbReference type="Gene3D" id="1.10.10.10">
    <property type="entry name" value="Winged helix-like DNA-binding domain superfamily/Winged helix DNA-binding domain"/>
    <property type="match status" value="1"/>
</dbReference>
<dbReference type="InterPro" id="IPR000847">
    <property type="entry name" value="LysR_HTH_N"/>
</dbReference>
<proteinExistence type="inferred from homology"/>
<keyword evidence="2" id="KW-0805">Transcription regulation</keyword>
<reference evidence="6 7" key="1">
    <citation type="submission" date="2021-01" db="EMBL/GenBank/DDBJ databases">
        <title>Biogeographic distribution of Paracoccus.</title>
        <authorList>
            <person name="Hollensteiner J."/>
            <person name="Leineberger J."/>
            <person name="Brinkhoff T."/>
            <person name="Daniel R."/>
        </authorList>
    </citation>
    <scope>NUCLEOTIDE SEQUENCE [LARGE SCALE GENOMIC DNA]</scope>
    <source>
        <strain evidence="6 7">KCTC 22803</strain>
    </source>
</reference>
<sequence length="285" mass="30678">MQVENWDDIRAALAVARLGTVSAAGEVLGLHHATVIRRVDALERQLGAKLFQRHGRGYALTDAGRLLLQVAGKADEDFARMQAQISGVAGRVEGDLVVTAVAGFDEVILPALTAAMRKNPGLRITYLADARLFRLSAGEAHIAIRAGARPTEPDYVVQPLARMRHGLVASAAYLRDHGDSHDPAHHRFVSPGPTGQNAPHSRWLRDHVDPANVVMTTSDVAAAEAIIRAGLAIGVLPPARCKGLVALDWPSGWISDLWLVTHVDLHRTPRIQAVLSELRVAVAAR</sequence>
<dbReference type="SUPFAM" id="SSF53850">
    <property type="entry name" value="Periplasmic binding protein-like II"/>
    <property type="match status" value="1"/>
</dbReference>
<dbReference type="InterPro" id="IPR036390">
    <property type="entry name" value="WH_DNA-bd_sf"/>
</dbReference>
<evidence type="ECO:0000256" key="4">
    <source>
        <dbReference type="ARBA" id="ARBA00023163"/>
    </source>
</evidence>
<dbReference type="EMBL" id="CP067136">
    <property type="protein sequence ID" value="WCR09009.1"/>
    <property type="molecule type" value="Genomic_DNA"/>
</dbReference>
<evidence type="ECO:0000256" key="1">
    <source>
        <dbReference type="ARBA" id="ARBA00009437"/>
    </source>
</evidence>
<dbReference type="Pfam" id="PF00126">
    <property type="entry name" value="HTH_1"/>
    <property type="match status" value="1"/>
</dbReference>